<feature type="domain" description="Large ribosomal subunit protein uL5 C-terminal" evidence="8">
    <location>
        <begin position="84"/>
        <end position="177"/>
    </location>
</feature>
<dbReference type="Gene3D" id="3.30.1440.10">
    <property type="match status" value="1"/>
</dbReference>
<evidence type="ECO:0000256" key="3">
    <source>
        <dbReference type="ARBA" id="ARBA00023274"/>
    </source>
</evidence>
<keyword evidence="5" id="KW-0820">tRNA-binding</keyword>
<evidence type="ECO:0000259" key="7">
    <source>
        <dbReference type="Pfam" id="PF00281"/>
    </source>
</evidence>
<dbReference type="GO" id="GO:0005840">
    <property type="term" value="C:ribosome"/>
    <property type="evidence" value="ECO:0007669"/>
    <property type="project" value="UniProtKB-KW"/>
</dbReference>
<dbReference type="GO" id="GO:0003735">
    <property type="term" value="F:structural constituent of ribosome"/>
    <property type="evidence" value="ECO:0007669"/>
    <property type="project" value="InterPro"/>
</dbReference>
<dbReference type="PIRSF" id="PIRSF002161">
    <property type="entry name" value="Ribosomal_L5"/>
    <property type="match status" value="1"/>
</dbReference>
<keyword evidence="3 5" id="KW-0687">Ribonucleoprotein</keyword>
<gene>
    <name evidence="5" type="primary">rplE</name>
    <name evidence="9" type="ORF">A3D26_01990</name>
</gene>
<dbReference type="GO" id="GO:0006412">
    <property type="term" value="P:translation"/>
    <property type="evidence" value="ECO:0007669"/>
    <property type="project" value="UniProtKB-UniRule"/>
</dbReference>
<evidence type="ECO:0000256" key="1">
    <source>
        <dbReference type="ARBA" id="ARBA00008553"/>
    </source>
</evidence>
<dbReference type="GO" id="GO:0000049">
    <property type="term" value="F:tRNA binding"/>
    <property type="evidence" value="ECO:0007669"/>
    <property type="project" value="UniProtKB-UniRule"/>
</dbReference>
<organism evidence="9 10">
    <name type="scientific">Candidatus Blackburnbacteria bacterium RIFCSPHIGHO2_02_FULL_44_20</name>
    <dbReference type="NCBI Taxonomy" id="1797516"/>
    <lineage>
        <taxon>Bacteria</taxon>
        <taxon>Candidatus Blackburniibacteriota</taxon>
    </lineage>
</organism>
<dbReference type="InterPro" id="IPR031309">
    <property type="entry name" value="Ribosomal_uL5_C"/>
</dbReference>
<dbReference type="GO" id="GO:0019843">
    <property type="term" value="F:rRNA binding"/>
    <property type="evidence" value="ECO:0007669"/>
    <property type="project" value="UniProtKB-UniRule"/>
</dbReference>
<dbReference type="InterPro" id="IPR031310">
    <property type="entry name" value="Ribosomal_uL5_N"/>
</dbReference>
<accession>A0A1G1VAY2</accession>
<dbReference type="InterPro" id="IPR022803">
    <property type="entry name" value="Ribosomal_uL5_dom_sf"/>
</dbReference>
<comment type="subunit">
    <text evidence="5">Part of the 50S ribosomal subunit; part of the 5S rRNA/L5/L18/L25 subcomplex. Contacts the 5S rRNA and the P site tRNA. Forms a bridge to the 30S subunit in the 70S ribosome.</text>
</comment>
<evidence type="ECO:0000313" key="9">
    <source>
        <dbReference type="EMBL" id="OGY12372.1"/>
    </source>
</evidence>
<dbReference type="NCBIfam" id="NF000585">
    <property type="entry name" value="PRK00010.1"/>
    <property type="match status" value="1"/>
</dbReference>
<dbReference type="STRING" id="1797516.A3D26_01990"/>
<dbReference type="FunFam" id="3.30.1440.10:FF:000001">
    <property type="entry name" value="50S ribosomal protein L5"/>
    <property type="match status" value="1"/>
</dbReference>
<protein>
    <recommendedName>
        <fullName evidence="4 5">Large ribosomal subunit protein uL5</fullName>
    </recommendedName>
</protein>
<dbReference type="Proteomes" id="UP000178319">
    <property type="component" value="Unassembled WGS sequence"/>
</dbReference>
<dbReference type="InterPro" id="IPR020930">
    <property type="entry name" value="Ribosomal_uL5_bac-type"/>
</dbReference>
<keyword evidence="5" id="KW-0699">rRNA-binding</keyword>
<evidence type="ECO:0000256" key="6">
    <source>
        <dbReference type="RuleBase" id="RU003930"/>
    </source>
</evidence>
<dbReference type="InterPro" id="IPR002132">
    <property type="entry name" value="Ribosomal_uL5"/>
</dbReference>
<comment type="caution">
    <text evidence="9">The sequence shown here is derived from an EMBL/GenBank/DDBJ whole genome shotgun (WGS) entry which is preliminary data.</text>
</comment>
<keyword evidence="2 5" id="KW-0689">Ribosomal protein</keyword>
<dbReference type="SUPFAM" id="SSF55282">
    <property type="entry name" value="RL5-like"/>
    <property type="match status" value="1"/>
</dbReference>
<evidence type="ECO:0000256" key="2">
    <source>
        <dbReference type="ARBA" id="ARBA00022980"/>
    </source>
</evidence>
<dbReference type="EMBL" id="MHBZ01000001">
    <property type="protein sequence ID" value="OGY12372.1"/>
    <property type="molecule type" value="Genomic_DNA"/>
</dbReference>
<feature type="domain" description="Large ribosomal subunit protein uL5 N-terminal" evidence="7">
    <location>
        <begin position="24"/>
        <end position="80"/>
    </location>
</feature>
<dbReference type="AlphaFoldDB" id="A0A1G1VAY2"/>
<evidence type="ECO:0000259" key="8">
    <source>
        <dbReference type="Pfam" id="PF00673"/>
    </source>
</evidence>
<proteinExistence type="inferred from homology"/>
<dbReference type="Pfam" id="PF00673">
    <property type="entry name" value="Ribosomal_L5_C"/>
    <property type="match status" value="1"/>
</dbReference>
<reference evidence="9 10" key="1">
    <citation type="journal article" date="2016" name="Nat. Commun.">
        <title>Thousands of microbial genomes shed light on interconnected biogeochemical processes in an aquifer system.</title>
        <authorList>
            <person name="Anantharaman K."/>
            <person name="Brown C.T."/>
            <person name="Hug L.A."/>
            <person name="Sharon I."/>
            <person name="Castelle C.J."/>
            <person name="Probst A.J."/>
            <person name="Thomas B.C."/>
            <person name="Singh A."/>
            <person name="Wilkins M.J."/>
            <person name="Karaoz U."/>
            <person name="Brodie E.L."/>
            <person name="Williams K.H."/>
            <person name="Hubbard S.S."/>
            <person name="Banfield J.F."/>
        </authorList>
    </citation>
    <scope>NUCLEOTIDE SEQUENCE [LARGE SCALE GENOMIC DNA]</scope>
</reference>
<evidence type="ECO:0000256" key="5">
    <source>
        <dbReference type="HAMAP-Rule" id="MF_01333"/>
    </source>
</evidence>
<dbReference type="HAMAP" id="MF_01333_B">
    <property type="entry name" value="Ribosomal_uL5_B"/>
    <property type="match status" value="1"/>
</dbReference>
<comment type="function">
    <text evidence="5">This is 1 of the proteins that bind and probably mediate the attachment of the 5S RNA into the large ribosomal subunit, where it forms part of the central protuberance. In the 70S ribosome it contacts protein S13 of the 30S subunit (bridge B1b), connecting the 2 subunits; this bridge is implicated in subunit movement. Contacts the P site tRNA; the 5S rRNA and some of its associated proteins might help stabilize positioning of ribosome-bound tRNAs.</text>
</comment>
<comment type="similarity">
    <text evidence="1 5 6">Belongs to the universal ribosomal protein uL5 family.</text>
</comment>
<dbReference type="PANTHER" id="PTHR11994">
    <property type="entry name" value="60S RIBOSOMAL PROTEIN L11-RELATED"/>
    <property type="match status" value="1"/>
</dbReference>
<evidence type="ECO:0000313" key="10">
    <source>
        <dbReference type="Proteomes" id="UP000178319"/>
    </source>
</evidence>
<dbReference type="GO" id="GO:1990904">
    <property type="term" value="C:ribonucleoprotein complex"/>
    <property type="evidence" value="ECO:0007669"/>
    <property type="project" value="UniProtKB-KW"/>
</dbReference>
<evidence type="ECO:0000256" key="4">
    <source>
        <dbReference type="ARBA" id="ARBA00035245"/>
    </source>
</evidence>
<keyword evidence="5" id="KW-0694">RNA-binding</keyword>
<sequence length="182" mass="20555">MPQLFEHYQTNVAPKLSSEFGVKNPMASPKVTKITLNMGIGEIKENKDEQEKSVTELASIAGQRPSIRKSRKSIAGFNVREGQPVGVAVTLRGKRMYTFLDKLLNVVLPRLRDFRGVSRKSFDQQGNYTLGFSEHTVFPEIDLGKITRTKGLEITISINTKDPQKSERLLEELGMPFEKKKM</sequence>
<dbReference type="Pfam" id="PF00281">
    <property type="entry name" value="Ribosomal_L5"/>
    <property type="match status" value="1"/>
</dbReference>
<name>A0A1G1VAY2_9BACT</name>